<dbReference type="PROSITE" id="PS50137">
    <property type="entry name" value="DS_RBD"/>
    <property type="match status" value="1"/>
</dbReference>
<evidence type="ECO:0000256" key="1">
    <source>
        <dbReference type="ARBA" id="ARBA00000109"/>
    </source>
</evidence>
<comment type="subcellular location">
    <subcellularLocation>
        <location evidence="8">Cytoplasm</location>
    </subcellularLocation>
</comment>
<dbReference type="SUPFAM" id="SSF54768">
    <property type="entry name" value="dsRNA-binding domain-like"/>
    <property type="match status" value="1"/>
</dbReference>
<dbReference type="CDD" id="cd00593">
    <property type="entry name" value="RIBOc"/>
    <property type="match status" value="1"/>
</dbReference>
<evidence type="ECO:0000256" key="8">
    <source>
        <dbReference type="HAMAP-Rule" id="MF_00104"/>
    </source>
</evidence>
<comment type="subunit">
    <text evidence="8">Homodimer.</text>
</comment>
<keyword evidence="8" id="KW-0819">tRNA processing</keyword>
<dbReference type="RefSeq" id="WP_190433595.1">
    <property type="nucleotide sequence ID" value="NZ_JAMPKM010000002.1"/>
</dbReference>
<protein>
    <recommendedName>
        <fullName evidence="8">Ribonuclease 3</fullName>
        <ecNumber evidence="8">3.1.26.3</ecNumber>
    </recommendedName>
    <alternativeName>
        <fullName evidence="8">Ribonuclease III</fullName>
        <shortName evidence="8">RNase III</shortName>
    </alternativeName>
</protein>
<dbReference type="HAMAP" id="MF_00104">
    <property type="entry name" value="RNase_III"/>
    <property type="match status" value="1"/>
</dbReference>
<keyword evidence="5 8" id="KW-0255">Endonuclease</keyword>
<evidence type="ECO:0000313" key="11">
    <source>
        <dbReference type="EMBL" id="MEP0816308.1"/>
    </source>
</evidence>
<evidence type="ECO:0000259" key="10">
    <source>
        <dbReference type="PROSITE" id="PS50142"/>
    </source>
</evidence>
<keyword evidence="8" id="KW-0460">Magnesium</keyword>
<dbReference type="Proteomes" id="UP001464891">
    <property type="component" value="Unassembled WGS sequence"/>
</dbReference>
<proteinExistence type="inferred from homology"/>
<keyword evidence="8" id="KW-0963">Cytoplasm</keyword>
<keyword evidence="12" id="KW-1185">Reference proteome</keyword>
<dbReference type="Pfam" id="PF00035">
    <property type="entry name" value="dsrm"/>
    <property type="match status" value="1"/>
</dbReference>
<dbReference type="Gene3D" id="3.30.160.20">
    <property type="match status" value="1"/>
</dbReference>
<evidence type="ECO:0000256" key="4">
    <source>
        <dbReference type="ARBA" id="ARBA00022722"/>
    </source>
</evidence>
<dbReference type="Gene3D" id="1.10.1520.10">
    <property type="entry name" value="Ribonuclease III domain"/>
    <property type="match status" value="1"/>
</dbReference>
<accession>A0ABV0J4Y1</accession>
<gene>
    <name evidence="8 11" type="primary">rnc</name>
    <name evidence="11" type="ORF">NC998_04280</name>
</gene>
<dbReference type="SMART" id="SM00535">
    <property type="entry name" value="RIBOc"/>
    <property type="match status" value="1"/>
</dbReference>
<dbReference type="SMART" id="SM00358">
    <property type="entry name" value="DSRM"/>
    <property type="match status" value="1"/>
</dbReference>
<sequence length="222" mass="24620">MQKLPIFQDNALLQRSLTHSSYINEHPDAGEDNERLEFLGDAVLNFLSGEFLYKRYPEEPEGELTPLRSALVDEQQLAKFAIALNLGSLMRLGRGAEINGGRENPNLLSSTFEALIGAYFLDTDSIEAVRSYVEPLFQAIADTSVDTAPQINFKSRFQAWALAHVGQNPKYIIIAQSGPDHAREFTAEVRVADHKYGEGKGRRKQDAEKSAAKQALEALGLL</sequence>
<keyword evidence="6 8" id="KW-0378">Hydrolase</keyword>
<dbReference type="InterPro" id="IPR011907">
    <property type="entry name" value="RNase_III"/>
</dbReference>
<dbReference type="PANTHER" id="PTHR11207:SF0">
    <property type="entry name" value="RIBONUCLEASE 3"/>
    <property type="match status" value="1"/>
</dbReference>
<dbReference type="GO" id="GO:0004525">
    <property type="term" value="F:ribonuclease III activity"/>
    <property type="evidence" value="ECO:0007669"/>
    <property type="project" value="UniProtKB-EC"/>
</dbReference>
<comment type="function">
    <text evidence="8">Digests double-stranded RNA. Involved in the processing of primary rRNA transcript to yield the immediate precursors to the large and small rRNAs (23S and 16S). Processes some mRNAs, and tRNAs when they are encoded in the rRNA operon. Processes pre-crRNA and tracrRNA of type II CRISPR loci if present in the organism.</text>
</comment>
<dbReference type="SUPFAM" id="SSF69065">
    <property type="entry name" value="RNase III domain-like"/>
    <property type="match status" value="1"/>
</dbReference>
<organism evidence="11 12">
    <name type="scientific">Trichocoleus desertorum GB2-A4</name>
    <dbReference type="NCBI Taxonomy" id="2933944"/>
    <lineage>
        <taxon>Bacteria</taxon>
        <taxon>Bacillati</taxon>
        <taxon>Cyanobacteriota</taxon>
        <taxon>Cyanophyceae</taxon>
        <taxon>Leptolyngbyales</taxon>
        <taxon>Trichocoleusaceae</taxon>
        <taxon>Trichocoleus</taxon>
    </lineage>
</organism>
<keyword evidence="8" id="KW-0699">rRNA-binding</keyword>
<feature type="domain" description="DRBM" evidence="9">
    <location>
        <begin position="152"/>
        <end position="221"/>
    </location>
</feature>
<dbReference type="InterPro" id="IPR014720">
    <property type="entry name" value="dsRBD_dom"/>
</dbReference>
<evidence type="ECO:0000256" key="2">
    <source>
        <dbReference type="ARBA" id="ARBA00010183"/>
    </source>
</evidence>
<dbReference type="PROSITE" id="PS50142">
    <property type="entry name" value="RNASE_3_2"/>
    <property type="match status" value="1"/>
</dbReference>
<evidence type="ECO:0000256" key="6">
    <source>
        <dbReference type="ARBA" id="ARBA00022801"/>
    </source>
</evidence>
<keyword evidence="7 8" id="KW-0694">RNA-binding</keyword>
<dbReference type="EMBL" id="JAMPKM010000002">
    <property type="protein sequence ID" value="MEP0816308.1"/>
    <property type="molecule type" value="Genomic_DNA"/>
</dbReference>
<feature type="binding site" evidence="8">
    <location>
        <position position="37"/>
    </location>
    <ligand>
        <name>Mg(2+)</name>
        <dbReference type="ChEBI" id="CHEBI:18420"/>
    </ligand>
</feature>
<dbReference type="CDD" id="cd10845">
    <property type="entry name" value="DSRM_RNAse_III_family"/>
    <property type="match status" value="1"/>
</dbReference>
<dbReference type="PANTHER" id="PTHR11207">
    <property type="entry name" value="RIBONUCLEASE III"/>
    <property type="match status" value="1"/>
</dbReference>
<keyword evidence="8" id="KW-0479">Metal-binding</keyword>
<evidence type="ECO:0000313" key="12">
    <source>
        <dbReference type="Proteomes" id="UP001464891"/>
    </source>
</evidence>
<dbReference type="InterPro" id="IPR000999">
    <property type="entry name" value="RNase_III_dom"/>
</dbReference>
<keyword evidence="4 8" id="KW-0540">Nuclease</keyword>
<evidence type="ECO:0000256" key="5">
    <source>
        <dbReference type="ARBA" id="ARBA00022759"/>
    </source>
</evidence>
<feature type="active site" evidence="8">
    <location>
        <position position="41"/>
    </location>
</feature>
<dbReference type="Pfam" id="PF14622">
    <property type="entry name" value="Ribonucleas_3_3"/>
    <property type="match status" value="1"/>
</dbReference>
<comment type="catalytic activity">
    <reaction evidence="1 8">
        <text>Endonucleolytic cleavage to 5'-phosphomonoester.</text>
        <dbReference type="EC" id="3.1.26.3"/>
    </reaction>
</comment>
<comment type="cofactor">
    <cofactor evidence="8">
        <name>Mg(2+)</name>
        <dbReference type="ChEBI" id="CHEBI:18420"/>
    </cofactor>
</comment>
<feature type="active site" evidence="8">
    <location>
        <position position="113"/>
    </location>
</feature>
<name>A0ABV0J4Y1_9CYAN</name>
<feature type="binding site" evidence="8">
    <location>
        <position position="113"/>
    </location>
    <ligand>
        <name>Mg(2+)</name>
        <dbReference type="ChEBI" id="CHEBI:18420"/>
    </ligand>
</feature>
<evidence type="ECO:0000256" key="3">
    <source>
        <dbReference type="ARBA" id="ARBA00022664"/>
    </source>
</evidence>
<feature type="binding site" evidence="8">
    <location>
        <position position="110"/>
    </location>
    <ligand>
        <name>Mg(2+)</name>
        <dbReference type="ChEBI" id="CHEBI:18420"/>
    </ligand>
</feature>
<keyword evidence="8" id="KW-0698">rRNA processing</keyword>
<evidence type="ECO:0000256" key="7">
    <source>
        <dbReference type="ARBA" id="ARBA00022884"/>
    </source>
</evidence>
<evidence type="ECO:0000259" key="9">
    <source>
        <dbReference type="PROSITE" id="PS50137"/>
    </source>
</evidence>
<reference evidence="11 12" key="1">
    <citation type="submission" date="2022-04" db="EMBL/GenBank/DDBJ databases">
        <title>Positive selection, recombination, and allopatry shape intraspecific diversity of widespread and dominant cyanobacteria.</title>
        <authorList>
            <person name="Wei J."/>
            <person name="Shu W."/>
            <person name="Hu C."/>
        </authorList>
    </citation>
    <scope>NUCLEOTIDE SEQUENCE [LARGE SCALE GENOMIC DNA]</scope>
    <source>
        <strain evidence="11 12">GB2-A4</strain>
    </source>
</reference>
<dbReference type="PROSITE" id="PS00517">
    <property type="entry name" value="RNASE_3_1"/>
    <property type="match status" value="1"/>
</dbReference>
<dbReference type="EC" id="3.1.26.3" evidence="8"/>
<comment type="similarity">
    <text evidence="2">Belongs to the ribonuclease III family.</text>
</comment>
<dbReference type="NCBIfam" id="TIGR02191">
    <property type="entry name" value="RNaseIII"/>
    <property type="match status" value="1"/>
</dbReference>
<dbReference type="InterPro" id="IPR036389">
    <property type="entry name" value="RNase_III_sf"/>
</dbReference>
<comment type="caution">
    <text evidence="11">The sequence shown here is derived from an EMBL/GenBank/DDBJ whole genome shotgun (WGS) entry which is preliminary data.</text>
</comment>
<keyword evidence="3 8" id="KW-0507">mRNA processing</keyword>
<feature type="domain" description="RNase III" evidence="10">
    <location>
        <begin position="7"/>
        <end position="124"/>
    </location>
</feature>